<dbReference type="RefSeq" id="WP_120583958.1">
    <property type="nucleotide sequence ID" value="NZ_RAWI01000065.1"/>
</dbReference>
<proteinExistence type="predicted"/>
<keyword evidence="3" id="KW-1185">Reference proteome</keyword>
<evidence type="ECO:0000313" key="3">
    <source>
        <dbReference type="Proteomes" id="UP000278907"/>
    </source>
</evidence>
<accession>A0ABX9QK91</accession>
<dbReference type="Proteomes" id="UP000278907">
    <property type="component" value="Unassembled WGS sequence"/>
</dbReference>
<protein>
    <recommendedName>
        <fullName evidence="1">Immunity MXAN-0049 protein domain-containing protein</fullName>
    </recommendedName>
</protein>
<comment type="caution">
    <text evidence="2">The sequence shown here is derived from an EMBL/GenBank/DDBJ whole genome shotgun (WGS) entry which is preliminary data.</text>
</comment>
<feature type="domain" description="Immunity MXAN-0049 protein" evidence="1">
    <location>
        <begin position="66"/>
        <end position="190"/>
    </location>
</feature>
<dbReference type="EMBL" id="RAWI01000065">
    <property type="protein sequence ID" value="RKI11163.1"/>
    <property type="molecule type" value="Genomic_DNA"/>
</dbReference>
<evidence type="ECO:0000313" key="2">
    <source>
        <dbReference type="EMBL" id="RKI11163.1"/>
    </source>
</evidence>
<reference evidence="2 3" key="1">
    <citation type="submission" date="2018-09" db="EMBL/GenBank/DDBJ databases">
        <authorList>
            <person name="Livingstone P.G."/>
            <person name="Whitworth D.E."/>
        </authorList>
    </citation>
    <scope>NUCLEOTIDE SEQUENCE [LARGE SCALE GENOMIC DNA]</scope>
    <source>
        <strain evidence="2 3">CA031B</strain>
    </source>
</reference>
<sequence>MAQRFFSLTEDVYVPGRWYLRDPISDDAKEPRSIWRFTQGQRVEAGGRLTVPFRRPGGELDFTAAGAASTPVVSARVAAVLERLAPDDVQLLPVDIAGTSEPFSLLVVTKLIDCVDDKACQAVERWLPEDGRPDRVGEYRAVYGLRIDPARVRGARVFRLWGWTLPIVVDEEIKEALEQAGLSGGKFEEV</sequence>
<name>A0ABX9QK91_9BACT</name>
<organism evidence="2 3">
    <name type="scientific">Corallococcus praedator</name>
    <dbReference type="NCBI Taxonomy" id="2316724"/>
    <lineage>
        <taxon>Bacteria</taxon>
        <taxon>Pseudomonadati</taxon>
        <taxon>Myxococcota</taxon>
        <taxon>Myxococcia</taxon>
        <taxon>Myxococcales</taxon>
        <taxon>Cystobacterineae</taxon>
        <taxon>Myxococcaceae</taxon>
        <taxon>Corallococcus</taxon>
    </lineage>
</organism>
<dbReference type="InterPro" id="IPR012433">
    <property type="entry name" value="Imm11"/>
</dbReference>
<dbReference type="Pfam" id="PF07791">
    <property type="entry name" value="Imm11"/>
    <property type="match status" value="1"/>
</dbReference>
<gene>
    <name evidence="2" type="ORF">D7Y13_11405</name>
</gene>
<evidence type="ECO:0000259" key="1">
    <source>
        <dbReference type="Pfam" id="PF07791"/>
    </source>
</evidence>